<dbReference type="GO" id="GO:0006508">
    <property type="term" value="P:proteolysis"/>
    <property type="evidence" value="ECO:0007669"/>
    <property type="project" value="TreeGrafter"/>
</dbReference>
<organism evidence="2 3">
    <name type="scientific">Aureibaculum marinum</name>
    <dbReference type="NCBI Taxonomy" id="2487930"/>
    <lineage>
        <taxon>Bacteria</taxon>
        <taxon>Pseudomonadati</taxon>
        <taxon>Bacteroidota</taxon>
        <taxon>Flavobacteriia</taxon>
        <taxon>Flavobacteriales</taxon>
        <taxon>Flavobacteriaceae</taxon>
        <taxon>Aureibaculum</taxon>
    </lineage>
</organism>
<dbReference type="EMBL" id="RPFJ01000032">
    <property type="protein sequence ID" value="RPD93251.1"/>
    <property type="molecule type" value="Genomic_DNA"/>
</dbReference>
<gene>
    <name evidence="2" type="ORF">EGM88_13540</name>
</gene>
<keyword evidence="3" id="KW-1185">Reference proteome</keyword>
<accession>A0A3N4NAR5</accession>
<comment type="caution">
    <text evidence="2">The sequence shown here is derived from an EMBL/GenBank/DDBJ whole genome shotgun (WGS) entry which is preliminary data.</text>
</comment>
<dbReference type="RefSeq" id="WP_123898957.1">
    <property type="nucleotide sequence ID" value="NZ_RPFJ01000032.1"/>
</dbReference>
<feature type="domain" description="Beta-lactamase-related" evidence="1">
    <location>
        <begin position="44"/>
        <end position="345"/>
    </location>
</feature>
<dbReference type="InterPro" id="IPR001466">
    <property type="entry name" value="Beta-lactam-related"/>
</dbReference>
<reference evidence="2 3" key="1">
    <citation type="submission" date="2018-11" db="EMBL/GenBank/DDBJ databases">
        <title>Aureibaculum marinum gen. nov., sp. nov., a member of the family Flavobacteriaceae isolated from the Bohai Sea.</title>
        <authorList>
            <person name="Ji X."/>
        </authorList>
    </citation>
    <scope>NUCLEOTIDE SEQUENCE [LARGE SCALE GENOMIC DNA]</scope>
    <source>
        <strain evidence="2 3">BH-SD17</strain>
    </source>
</reference>
<dbReference type="InterPro" id="IPR052794">
    <property type="entry name" value="Mito_Ser_Protease_LACTB"/>
</dbReference>
<name>A0A3N4NAR5_9FLAO</name>
<dbReference type="GO" id="GO:0008233">
    <property type="term" value="F:peptidase activity"/>
    <property type="evidence" value="ECO:0007669"/>
    <property type="project" value="TreeGrafter"/>
</dbReference>
<evidence type="ECO:0000313" key="2">
    <source>
        <dbReference type="EMBL" id="RPD93251.1"/>
    </source>
</evidence>
<keyword evidence="2" id="KW-0378">Hydrolase</keyword>
<dbReference type="PANTHER" id="PTHR46520">
    <property type="entry name" value="SERINE BETA-LACTAMASE-LIKE PROTEIN LACTB, MITOCHONDRIAL"/>
    <property type="match status" value="1"/>
</dbReference>
<dbReference type="Pfam" id="PF00144">
    <property type="entry name" value="Beta-lactamase"/>
    <property type="match status" value="1"/>
</dbReference>
<sequence length="362" mass="40201">MKYLSLVFALVIYNFCSGQILDTPPPSNYQKEVDSVNAKAFRFMLKEKIPGMAISISRHGELFFSKGFGVSNLKLNRAVSAENTLFRIASISKSITALAMAKLVDKGKLNFEESIYTYLPKYPKKKYDFTVKQVAGHIAGIRHYIGGEFILNKKISITEGLEIFKNDSLKFEPGTGYSYSTYGWNLLSEVVQKLTKQPFDVFVKSSIFEPLKMKNSLLEYSDSILPNKTEFYRKTNDGTIVIGPEVNNEFKAAGGGFLSTSNDLILFGNEIINPTIINKSTVTKLVTSLKTNDGKDTGYGIGFVTNKSKNNTPRYSHSGGGIGATTLLLMYPEENLVIVILTNLSNVKIKDFGNELEGIFLN</sequence>
<protein>
    <submittedName>
        <fullName evidence="2">Class A beta-lactamase-related serine hydrolase</fullName>
    </submittedName>
</protein>
<dbReference type="GO" id="GO:0019216">
    <property type="term" value="P:regulation of lipid metabolic process"/>
    <property type="evidence" value="ECO:0007669"/>
    <property type="project" value="TreeGrafter"/>
</dbReference>
<dbReference type="AlphaFoldDB" id="A0A3N4NAR5"/>
<dbReference type="SUPFAM" id="SSF56601">
    <property type="entry name" value="beta-lactamase/transpeptidase-like"/>
    <property type="match status" value="1"/>
</dbReference>
<dbReference type="Gene3D" id="3.40.710.10">
    <property type="entry name" value="DD-peptidase/beta-lactamase superfamily"/>
    <property type="match status" value="1"/>
</dbReference>
<dbReference type="InterPro" id="IPR012338">
    <property type="entry name" value="Beta-lactam/transpept-like"/>
</dbReference>
<dbReference type="Proteomes" id="UP000270856">
    <property type="component" value="Unassembled WGS sequence"/>
</dbReference>
<evidence type="ECO:0000259" key="1">
    <source>
        <dbReference type="Pfam" id="PF00144"/>
    </source>
</evidence>
<dbReference type="PANTHER" id="PTHR46520:SF1">
    <property type="entry name" value="SERINE BETA-LACTAMASE-LIKE PROTEIN LACTB, MITOCHONDRIAL"/>
    <property type="match status" value="1"/>
</dbReference>
<evidence type="ECO:0000313" key="3">
    <source>
        <dbReference type="Proteomes" id="UP000270856"/>
    </source>
</evidence>
<dbReference type="OrthoDB" id="9793489at2"/>
<proteinExistence type="predicted"/>